<feature type="domain" description="TnsA endonuclease N-terminal" evidence="1">
    <location>
        <begin position="37"/>
        <end position="114"/>
    </location>
</feature>
<comment type="caution">
    <text evidence="2">The sequence shown here is derived from an EMBL/GenBank/DDBJ whole genome shotgun (WGS) entry which is preliminary data.</text>
</comment>
<gene>
    <name evidence="2" type="ORF">S01H4_31035</name>
</gene>
<dbReference type="Pfam" id="PF08722">
    <property type="entry name" value="Tn7_TnsA-like_N"/>
    <property type="match status" value="1"/>
</dbReference>
<reference evidence="2" key="1">
    <citation type="journal article" date="2014" name="Front. Microbiol.">
        <title>High frequency of phylogenetically diverse reductive dehalogenase-homologous genes in deep subseafloor sedimentary metagenomes.</title>
        <authorList>
            <person name="Kawai M."/>
            <person name="Futagami T."/>
            <person name="Toyoda A."/>
            <person name="Takaki Y."/>
            <person name="Nishi S."/>
            <person name="Hori S."/>
            <person name="Arai W."/>
            <person name="Tsubouchi T."/>
            <person name="Morono Y."/>
            <person name="Uchiyama I."/>
            <person name="Ito T."/>
            <person name="Fujiyama A."/>
            <person name="Inagaki F."/>
            <person name="Takami H."/>
        </authorList>
    </citation>
    <scope>NUCLEOTIDE SEQUENCE</scope>
    <source>
        <strain evidence="2">Expedition CK06-06</strain>
    </source>
</reference>
<accession>X1A559</accession>
<proteinExistence type="predicted"/>
<sequence length="116" mass="13896">MPISKHDIYPNPKKSPYNFEKYDSKLECWMMETLDADPTVVKWMKRHGITIPWVDVQKHMRRYVPDFIVEYSDGRKTILEVKDPSRVDSDEVKRKRKAAEMWCKKRGMEYIVATVE</sequence>
<dbReference type="InterPro" id="IPR014833">
    <property type="entry name" value="TnsA_N"/>
</dbReference>
<name>X1A559_9ZZZZ</name>
<evidence type="ECO:0000313" key="2">
    <source>
        <dbReference type="EMBL" id="GAG77275.1"/>
    </source>
</evidence>
<dbReference type="EMBL" id="BART01016079">
    <property type="protein sequence ID" value="GAG77275.1"/>
    <property type="molecule type" value="Genomic_DNA"/>
</dbReference>
<evidence type="ECO:0000259" key="1">
    <source>
        <dbReference type="Pfam" id="PF08722"/>
    </source>
</evidence>
<dbReference type="AlphaFoldDB" id="X1A559"/>
<organism evidence="2">
    <name type="scientific">marine sediment metagenome</name>
    <dbReference type="NCBI Taxonomy" id="412755"/>
    <lineage>
        <taxon>unclassified sequences</taxon>
        <taxon>metagenomes</taxon>
        <taxon>ecological metagenomes</taxon>
    </lineage>
</organism>
<protein>
    <recommendedName>
        <fullName evidence="1">TnsA endonuclease N-terminal domain-containing protein</fullName>
    </recommendedName>
</protein>